<gene>
    <name evidence="1" type="ORF">ADUPG1_005784</name>
</gene>
<sequence>MTNFQTSMGTIMIAKALSPGYIQLAGPCTNADIRDVSDRMLAYGAELVIVDGALDRVSSASPAISDATVLATGAVISRDMNKVIEESIHQ</sequence>
<evidence type="ECO:0000313" key="1">
    <source>
        <dbReference type="EMBL" id="GKT31185.1"/>
    </source>
</evidence>
<name>A0ABQ5KF65_9EUKA</name>
<evidence type="ECO:0000313" key="2">
    <source>
        <dbReference type="Proteomes" id="UP001057375"/>
    </source>
</evidence>
<reference evidence="1" key="1">
    <citation type="submission" date="2022-03" db="EMBL/GenBank/DDBJ databases">
        <title>Draft genome sequence of Aduncisulcus paluster, a free-living microaerophilic Fornicata.</title>
        <authorList>
            <person name="Yuyama I."/>
            <person name="Kume K."/>
            <person name="Tamura T."/>
            <person name="Inagaki Y."/>
            <person name="Hashimoto T."/>
        </authorList>
    </citation>
    <scope>NUCLEOTIDE SEQUENCE</scope>
    <source>
        <strain evidence="1">NY0171</strain>
    </source>
</reference>
<accession>A0ABQ5KF65</accession>
<protein>
    <recommendedName>
        <fullName evidence="3">3-phosphoshikimate 1-carboxyvinyltransferase</fullName>
    </recommendedName>
</protein>
<evidence type="ECO:0008006" key="3">
    <source>
        <dbReference type="Google" id="ProtNLM"/>
    </source>
</evidence>
<comment type="caution">
    <text evidence="1">The sequence shown here is derived from an EMBL/GenBank/DDBJ whole genome shotgun (WGS) entry which is preliminary data.</text>
</comment>
<feature type="non-terminal residue" evidence="1">
    <location>
        <position position="90"/>
    </location>
</feature>
<proteinExistence type="predicted"/>
<organism evidence="1 2">
    <name type="scientific">Aduncisulcus paluster</name>
    <dbReference type="NCBI Taxonomy" id="2918883"/>
    <lineage>
        <taxon>Eukaryota</taxon>
        <taxon>Metamonada</taxon>
        <taxon>Carpediemonas-like organisms</taxon>
        <taxon>Aduncisulcus</taxon>
    </lineage>
</organism>
<dbReference type="EMBL" id="BQXS01009416">
    <property type="protein sequence ID" value="GKT31185.1"/>
    <property type="molecule type" value="Genomic_DNA"/>
</dbReference>
<dbReference type="Proteomes" id="UP001057375">
    <property type="component" value="Unassembled WGS sequence"/>
</dbReference>
<keyword evidence="2" id="KW-1185">Reference proteome</keyword>